<dbReference type="STRING" id="1413210.U472_13495"/>
<dbReference type="PANTHER" id="PTHR32347">
    <property type="entry name" value="EFFLUX SYSTEM COMPONENT YKNX-RELATED"/>
    <property type="match status" value="1"/>
</dbReference>
<protein>
    <submittedName>
        <fullName evidence="4">Biotin-lipoyl like</fullName>
    </submittedName>
</protein>
<dbReference type="RefSeq" id="WP_172431915.1">
    <property type="nucleotide sequence ID" value="NZ_OBDZ01000016.1"/>
</dbReference>
<feature type="coiled-coil region" evidence="3">
    <location>
        <begin position="89"/>
        <end position="282"/>
    </location>
</feature>
<dbReference type="Gene3D" id="2.40.50.100">
    <property type="match status" value="1"/>
</dbReference>
<evidence type="ECO:0000256" key="2">
    <source>
        <dbReference type="ARBA" id="ARBA00023054"/>
    </source>
</evidence>
<evidence type="ECO:0000256" key="3">
    <source>
        <dbReference type="SAM" id="Coils"/>
    </source>
</evidence>
<name>A0A285H9M4_9FIRM</name>
<keyword evidence="2 3" id="KW-0175">Coiled coil</keyword>
<dbReference type="Gene3D" id="2.40.30.170">
    <property type="match status" value="1"/>
</dbReference>
<organism evidence="4 5">
    <name type="scientific">Orenia metallireducens</name>
    <dbReference type="NCBI Taxonomy" id="1413210"/>
    <lineage>
        <taxon>Bacteria</taxon>
        <taxon>Bacillati</taxon>
        <taxon>Bacillota</taxon>
        <taxon>Clostridia</taxon>
        <taxon>Halanaerobiales</taxon>
        <taxon>Halobacteroidaceae</taxon>
        <taxon>Orenia</taxon>
    </lineage>
</organism>
<sequence length="408" mass="46443">MKVVTKNTLILAMIILFTVTIVGCGDKKAQEVTAPVTKPAKENVIDTIEAFGKVKIKEERTIGLDFSARVDHVNVVEGQKVNKGDVLLTLSLTEMMEKLENKREALELAKKELESIKEQSEINIRDLQAQLKTQESLYQQDKEKLTRKRNELKNESSADIQKLLSEIKFAKKLYQQVKKELADKEHLLAVGAIPQYEFDQFEKKYDQEDENLVNLEISLKKLKEDKRDEIENLQKELELKENKIVSLKLSLKENRSMLEKDSLAKKIEIKNLESDIKVLEDKLFAKSYLAGDKVVVDIDHGVVHNLEVVDGDIIGSDYKDKLLDIMDLSTVMVEAEVPEEFIKDIKVGAEATIVPLADSKRKYHGKVMRISNMAIKDGGETIVLIEVSIDDYDDFLLPNFNVDVEIVK</sequence>
<evidence type="ECO:0000313" key="4">
    <source>
        <dbReference type="EMBL" id="SNY32452.1"/>
    </source>
</evidence>
<dbReference type="PROSITE" id="PS51257">
    <property type="entry name" value="PROKAR_LIPOPROTEIN"/>
    <property type="match status" value="1"/>
</dbReference>
<accession>A0A285H9M4</accession>
<evidence type="ECO:0000313" key="5">
    <source>
        <dbReference type="Proteomes" id="UP000219573"/>
    </source>
</evidence>
<dbReference type="AlphaFoldDB" id="A0A285H9M4"/>
<dbReference type="PANTHER" id="PTHR32347:SF14">
    <property type="entry name" value="EFFLUX SYSTEM COMPONENT YKNX-RELATED"/>
    <property type="match status" value="1"/>
</dbReference>
<reference evidence="5" key="1">
    <citation type="submission" date="2017-09" db="EMBL/GenBank/DDBJ databases">
        <authorList>
            <person name="Varghese N."/>
            <person name="Submissions S."/>
        </authorList>
    </citation>
    <scope>NUCLEOTIDE SEQUENCE [LARGE SCALE GENOMIC DNA]</scope>
    <source>
        <strain evidence="5">MSL47</strain>
    </source>
</reference>
<comment type="subcellular location">
    <subcellularLocation>
        <location evidence="1">Cell envelope</location>
    </subcellularLocation>
</comment>
<dbReference type="EMBL" id="OBDZ01000016">
    <property type="protein sequence ID" value="SNY32452.1"/>
    <property type="molecule type" value="Genomic_DNA"/>
</dbReference>
<gene>
    <name evidence="4" type="ORF">SAMN06265827_11618</name>
</gene>
<dbReference type="Proteomes" id="UP000219573">
    <property type="component" value="Unassembled WGS sequence"/>
</dbReference>
<keyword evidence="5" id="KW-1185">Reference proteome</keyword>
<dbReference type="GO" id="GO:0030313">
    <property type="term" value="C:cell envelope"/>
    <property type="evidence" value="ECO:0007669"/>
    <property type="project" value="UniProtKB-SubCell"/>
</dbReference>
<proteinExistence type="predicted"/>
<dbReference type="InterPro" id="IPR050465">
    <property type="entry name" value="UPF0194_transport"/>
</dbReference>
<evidence type="ECO:0000256" key="1">
    <source>
        <dbReference type="ARBA" id="ARBA00004196"/>
    </source>
</evidence>